<dbReference type="EMBL" id="LBOK01000018">
    <property type="protein sequence ID" value="KKP36432.1"/>
    <property type="molecule type" value="Genomic_DNA"/>
</dbReference>
<organism evidence="1 2">
    <name type="scientific">Candidatus Roizmanbacteria bacterium GW2011_GWA2_32_13</name>
    <dbReference type="NCBI Taxonomy" id="1618475"/>
    <lineage>
        <taxon>Bacteria</taxon>
        <taxon>Candidatus Roizmaniibacteriota</taxon>
    </lineage>
</organism>
<dbReference type="InterPro" id="IPR023296">
    <property type="entry name" value="Glyco_hydro_beta-prop_sf"/>
</dbReference>
<dbReference type="Gene3D" id="2.115.10.20">
    <property type="entry name" value="Glycosyl hydrolase domain, family 43"/>
    <property type="match status" value="1"/>
</dbReference>
<protein>
    <submittedName>
        <fullName evidence="1">Uncharacterized protein</fullName>
    </submittedName>
</protein>
<accession>A0A0G0BZE1</accession>
<proteinExistence type="predicted"/>
<gene>
    <name evidence="1" type="ORF">UR23_C0018G0006</name>
</gene>
<dbReference type="AlphaFoldDB" id="A0A0G0BZE1"/>
<name>A0A0G0BZE1_9BACT</name>
<evidence type="ECO:0000313" key="2">
    <source>
        <dbReference type="Proteomes" id="UP000034349"/>
    </source>
</evidence>
<reference evidence="1 2" key="1">
    <citation type="journal article" date="2015" name="Nature">
        <title>rRNA introns, odd ribosomes, and small enigmatic genomes across a large radiation of phyla.</title>
        <authorList>
            <person name="Brown C.T."/>
            <person name="Hug L.A."/>
            <person name="Thomas B.C."/>
            <person name="Sharon I."/>
            <person name="Castelle C.J."/>
            <person name="Singh A."/>
            <person name="Wilkins M.J."/>
            <person name="Williams K.H."/>
            <person name="Banfield J.F."/>
        </authorList>
    </citation>
    <scope>NUCLEOTIDE SEQUENCE [LARGE SCALE GENOMIC DNA]</scope>
</reference>
<comment type="caution">
    <text evidence="1">The sequence shown here is derived from an EMBL/GenBank/DDBJ whole genome shotgun (WGS) entry which is preliminary data.</text>
</comment>
<evidence type="ECO:0000313" key="1">
    <source>
        <dbReference type="EMBL" id="KKP36432.1"/>
    </source>
</evidence>
<dbReference type="Proteomes" id="UP000034349">
    <property type="component" value="Unassembled WGS sequence"/>
</dbReference>
<sequence length="372" mass="41918">MEIKYKNMENSKYYIEHEGRVAEYYIEHEGRVAEAGERFEHVMAITLDPRTGNKEGIIRCITSRTGEYGGSGHIDRSALFKIKGETLEKFEITDELKIRNSKEIIDKLKGEGGDFIGLEDPDIWIDEENDLMHVYFTMPVKTAEKDEEGENIWNVNLGHAVGKDLDSLEMTAPTLLGSHGRNVKEVSIAPLNSKGFRYNLIESSNKKGEWTYSTVQVAIAHDMGKPWEFGEIVFHPADYDLSWIGGHASPGPLLPKSFIDLGENKMLGIMNGCEANRKVNGKTKYGTFSIGLFIYDYENGKIDWVSPEPLIQDTETSDKRAITFASQFVETKVGEGILYAHVDDSFVRAYTLNGKEIEAILPAVDNSKQFRK</sequence>